<dbReference type="EMBL" id="LT629740">
    <property type="protein sequence ID" value="SDT68299.1"/>
    <property type="molecule type" value="Genomic_DNA"/>
</dbReference>
<dbReference type="RefSeq" id="WP_091379542.1">
    <property type="nucleotide sequence ID" value="NZ_LT629740.1"/>
</dbReference>
<gene>
    <name evidence="2" type="ORF">SAMN05216490_4890</name>
</gene>
<evidence type="ECO:0000313" key="2">
    <source>
        <dbReference type="EMBL" id="SDT68299.1"/>
    </source>
</evidence>
<sequence>MNTESLLAEERAALDSVLLGIEGLDERHVAEFRQVMFRKLLNKKDFLITEGTTCNFIGIVVSGIMRSFIRAGESDEFNNDFYFERDFVSAYTSFLTSLPTNCNIQALTDVNVVYITSEQYQALVSRDNEWLKLGKYIAETFFIRKCKRETSFLKHSAAQRLESVLQLYPGIEQRVSQYHIASYLGVKPESLSRIKLLTYINK</sequence>
<dbReference type="AlphaFoldDB" id="A0A1H2CDE1"/>
<dbReference type="GO" id="GO:0016301">
    <property type="term" value="F:kinase activity"/>
    <property type="evidence" value="ECO:0007669"/>
    <property type="project" value="UniProtKB-KW"/>
</dbReference>
<dbReference type="Gene3D" id="2.60.120.10">
    <property type="entry name" value="Jelly Rolls"/>
    <property type="match status" value="1"/>
</dbReference>
<dbReference type="InterPro" id="IPR000595">
    <property type="entry name" value="cNMP-bd_dom"/>
</dbReference>
<accession>A0A1H2CDE1</accession>
<keyword evidence="3" id="KW-1185">Reference proteome</keyword>
<dbReference type="InterPro" id="IPR014710">
    <property type="entry name" value="RmlC-like_jellyroll"/>
</dbReference>
<proteinExistence type="predicted"/>
<dbReference type="InterPro" id="IPR018490">
    <property type="entry name" value="cNMP-bd_dom_sf"/>
</dbReference>
<dbReference type="Pfam" id="PF00027">
    <property type="entry name" value="cNMP_binding"/>
    <property type="match status" value="1"/>
</dbReference>
<dbReference type="SUPFAM" id="SSF51206">
    <property type="entry name" value="cAMP-binding domain-like"/>
    <property type="match status" value="1"/>
</dbReference>
<dbReference type="STRING" id="652787.SAMN05216490_4890"/>
<organism evidence="2 3">
    <name type="scientific">Mucilaginibacter mallensis</name>
    <dbReference type="NCBI Taxonomy" id="652787"/>
    <lineage>
        <taxon>Bacteria</taxon>
        <taxon>Pseudomonadati</taxon>
        <taxon>Bacteroidota</taxon>
        <taxon>Sphingobacteriia</taxon>
        <taxon>Sphingobacteriales</taxon>
        <taxon>Sphingobacteriaceae</taxon>
        <taxon>Mucilaginibacter</taxon>
    </lineage>
</organism>
<dbReference type="Proteomes" id="UP000199679">
    <property type="component" value="Chromosome I"/>
</dbReference>
<evidence type="ECO:0000259" key="1">
    <source>
        <dbReference type="Pfam" id="PF00027"/>
    </source>
</evidence>
<feature type="domain" description="Cyclic nucleotide-binding" evidence="1">
    <location>
        <begin position="41"/>
        <end position="127"/>
    </location>
</feature>
<keyword evidence="2" id="KW-0808">Transferase</keyword>
<protein>
    <submittedName>
        <fullName evidence="2">cAMP-binding domain of CRP or a regulatory subunit of cAMP-dependent protein kinases</fullName>
    </submittedName>
</protein>
<dbReference type="CDD" id="cd00038">
    <property type="entry name" value="CAP_ED"/>
    <property type="match status" value="1"/>
</dbReference>
<keyword evidence="2" id="KW-0418">Kinase</keyword>
<name>A0A1H2CDE1_MUCMA</name>
<reference evidence="2 3" key="1">
    <citation type="submission" date="2016-10" db="EMBL/GenBank/DDBJ databases">
        <authorList>
            <person name="de Groot N.N."/>
        </authorList>
    </citation>
    <scope>NUCLEOTIDE SEQUENCE [LARGE SCALE GENOMIC DNA]</scope>
    <source>
        <strain evidence="2 3">MP1X4</strain>
    </source>
</reference>
<evidence type="ECO:0000313" key="3">
    <source>
        <dbReference type="Proteomes" id="UP000199679"/>
    </source>
</evidence>
<dbReference type="OrthoDB" id="663011at2"/>